<feature type="transmembrane region" description="Helical" evidence="5">
    <location>
        <begin position="139"/>
        <end position="159"/>
    </location>
</feature>
<accession>A0ABD5WQG4</accession>
<dbReference type="GO" id="GO:0012505">
    <property type="term" value="C:endomembrane system"/>
    <property type="evidence" value="ECO:0007669"/>
    <property type="project" value="UniProtKB-SubCell"/>
</dbReference>
<feature type="transmembrane region" description="Helical" evidence="5">
    <location>
        <begin position="165"/>
        <end position="186"/>
    </location>
</feature>
<evidence type="ECO:0000313" key="7">
    <source>
        <dbReference type="Proteomes" id="UP001596407"/>
    </source>
</evidence>
<evidence type="ECO:0000256" key="1">
    <source>
        <dbReference type="ARBA" id="ARBA00004127"/>
    </source>
</evidence>
<evidence type="ECO:0000256" key="4">
    <source>
        <dbReference type="ARBA" id="ARBA00023136"/>
    </source>
</evidence>
<dbReference type="AlphaFoldDB" id="A0ABD5WQG4"/>
<dbReference type="RefSeq" id="WP_276280748.1">
    <property type="nucleotide sequence ID" value="NZ_CP119809.1"/>
</dbReference>
<gene>
    <name evidence="6" type="ORF">ACFQJ6_15735</name>
</gene>
<keyword evidence="2 5" id="KW-0812">Transmembrane</keyword>
<keyword evidence="7" id="KW-1185">Reference proteome</keyword>
<feature type="transmembrane region" description="Helical" evidence="5">
    <location>
        <begin position="198"/>
        <end position="219"/>
    </location>
</feature>
<evidence type="ECO:0000256" key="5">
    <source>
        <dbReference type="SAM" id="Phobius"/>
    </source>
</evidence>
<feature type="transmembrane region" description="Helical" evidence="5">
    <location>
        <begin position="75"/>
        <end position="101"/>
    </location>
</feature>
<sequence length="220" mass="22452">MAAYRVRGDLYPLHPPGVADGGVKLPVTTLRTDSFTVGDVTEAMLEVLLGDDARSSGAYLAEFVYGANDGIVTTFAVVAGVAGASLSPSIVLVLGAANLFADGFSMGMSNYLSRQSELAYRESQGDDADPDGKSPASTALATFVAFVLAGVMPLVPYAFGIRPLFPAAVAVTGVTFFAVGASRSLVTARGWVRSGAEMFAIGMLAAVVAFVVGDLLAGAA</sequence>
<dbReference type="GeneID" id="79301914"/>
<reference evidence="6 7" key="1">
    <citation type="journal article" date="2019" name="Int. J. Syst. Evol. Microbiol.">
        <title>The Global Catalogue of Microorganisms (GCM) 10K type strain sequencing project: providing services to taxonomists for standard genome sequencing and annotation.</title>
        <authorList>
            <consortium name="The Broad Institute Genomics Platform"/>
            <consortium name="The Broad Institute Genome Sequencing Center for Infectious Disease"/>
            <person name="Wu L."/>
            <person name="Ma J."/>
        </authorList>
    </citation>
    <scope>NUCLEOTIDE SEQUENCE [LARGE SCALE GENOMIC DNA]</scope>
    <source>
        <strain evidence="6 7">DT72</strain>
    </source>
</reference>
<dbReference type="PANTHER" id="PTHR31851">
    <property type="entry name" value="FE(2+)/MN(2+) TRANSPORTER PCL1"/>
    <property type="match status" value="1"/>
</dbReference>
<organism evidence="6 7">
    <name type="scientific">Halorussus caseinilyticus</name>
    <dbReference type="NCBI Taxonomy" id="3034025"/>
    <lineage>
        <taxon>Archaea</taxon>
        <taxon>Methanobacteriati</taxon>
        <taxon>Methanobacteriota</taxon>
        <taxon>Stenosarchaea group</taxon>
        <taxon>Halobacteria</taxon>
        <taxon>Halobacteriales</taxon>
        <taxon>Haladaptataceae</taxon>
        <taxon>Halorussus</taxon>
    </lineage>
</organism>
<name>A0ABD5WQG4_9EURY</name>
<proteinExistence type="predicted"/>
<evidence type="ECO:0000256" key="3">
    <source>
        <dbReference type="ARBA" id="ARBA00022989"/>
    </source>
</evidence>
<keyword evidence="3 5" id="KW-1133">Transmembrane helix</keyword>
<dbReference type="Pfam" id="PF01988">
    <property type="entry name" value="VIT1"/>
    <property type="match status" value="2"/>
</dbReference>
<evidence type="ECO:0000256" key="2">
    <source>
        <dbReference type="ARBA" id="ARBA00022692"/>
    </source>
</evidence>
<keyword evidence="4 5" id="KW-0472">Membrane</keyword>
<dbReference type="InterPro" id="IPR008217">
    <property type="entry name" value="Ccc1_fam"/>
</dbReference>
<dbReference type="Proteomes" id="UP001596407">
    <property type="component" value="Unassembled WGS sequence"/>
</dbReference>
<comment type="caution">
    <text evidence="6">The sequence shown here is derived from an EMBL/GenBank/DDBJ whole genome shotgun (WGS) entry which is preliminary data.</text>
</comment>
<comment type="subcellular location">
    <subcellularLocation>
        <location evidence="1">Endomembrane system</location>
        <topology evidence="1">Multi-pass membrane protein</topology>
    </subcellularLocation>
</comment>
<dbReference type="EMBL" id="JBHSZH010000005">
    <property type="protein sequence ID" value="MFC7081338.1"/>
    <property type="molecule type" value="Genomic_DNA"/>
</dbReference>
<protein>
    <submittedName>
        <fullName evidence="6">VIT1/CCC1 transporter family protein</fullName>
    </submittedName>
</protein>
<evidence type="ECO:0000313" key="6">
    <source>
        <dbReference type="EMBL" id="MFC7081338.1"/>
    </source>
</evidence>